<dbReference type="InterPro" id="IPR003439">
    <property type="entry name" value="ABC_transporter-like_ATP-bd"/>
</dbReference>
<dbReference type="InterPro" id="IPR017871">
    <property type="entry name" value="ABC_transporter-like_CS"/>
</dbReference>
<dbReference type="GO" id="GO:0015421">
    <property type="term" value="F:ABC-type oligopeptide transporter activity"/>
    <property type="evidence" value="ECO:0007669"/>
    <property type="project" value="TreeGrafter"/>
</dbReference>
<evidence type="ECO:0000259" key="8">
    <source>
        <dbReference type="PROSITE" id="PS50893"/>
    </source>
</evidence>
<dbReference type="SUPFAM" id="SSF52540">
    <property type="entry name" value="P-loop containing nucleoside triphosphate hydrolases"/>
    <property type="match status" value="1"/>
</dbReference>
<dbReference type="SMART" id="SM00382">
    <property type="entry name" value="AAA"/>
    <property type="match status" value="1"/>
</dbReference>
<keyword evidence="6 7" id="KW-0472">Membrane</keyword>
<keyword evidence="2 7" id="KW-0812">Transmembrane</keyword>
<dbReference type="Gene3D" id="3.40.50.300">
    <property type="entry name" value="P-loop containing nucleotide triphosphate hydrolases"/>
    <property type="match status" value="1"/>
</dbReference>
<evidence type="ECO:0000256" key="2">
    <source>
        <dbReference type="ARBA" id="ARBA00022692"/>
    </source>
</evidence>
<evidence type="ECO:0000256" key="3">
    <source>
        <dbReference type="ARBA" id="ARBA00022741"/>
    </source>
</evidence>
<feature type="transmembrane region" description="Helical" evidence="7">
    <location>
        <begin position="238"/>
        <end position="262"/>
    </location>
</feature>
<dbReference type="AlphaFoldDB" id="A0A975ATN9"/>
<name>A0A975ATN9_9THEO</name>
<dbReference type="KEGG" id="aaut:ACETAC_05650"/>
<feature type="domain" description="ABC transporter" evidence="8">
    <location>
        <begin position="335"/>
        <end position="546"/>
    </location>
</feature>
<dbReference type="PROSITE" id="PS50929">
    <property type="entry name" value="ABC_TM1F"/>
    <property type="match status" value="1"/>
</dbReference>
<organism evidence="10 11">
    <name type="scientific">Aceticella autotrophica</name>
    <dbReference type="NCBI Taxonomy" id="2755338"/>
    <lineage>
        <taxon>Bacteria</taxon>
        <taxon>Bacillati</taxon>
        <taxon>Bacillota</taxon>
        <taxon>Clostridia</taxon>
        <taxon>Thermoanaerobacterales</taxon>
        <taxon>Thermoanaerobacteraceae</taxon>
        <taxon>Aceticella</taxon>
    </lineage>
</organism>
<feature type="transmembrane region" description="Helical" evidence="7">
    <location>
        <begin position="21"/>
        <end position="45"/>
    </location>
</feature>
<keyword evidence="3" id="KW-0547">Nucleotide-binding</keyword>
<dbReference type="InterPro" id="IPR003593">
    <property type="entry name" value="AAA+_ATPase"/>
</dbReference>
<evidence type="ECO:0000256" key="6">
    <source>
        <dbReference type="ARBA" id="ARBA00023136"/>
    </source>
</evidence>
<evidence type="ECO:0000313" key="11">
    <source>
        <dbReference type="Proteomes" id="UP000671913"/>
    </source>
</evidence>
<dbReference type="Pfam" id="PF00664">
    <property type="entry name" value="ABC_membrane"/>
    <property type="match status" value="1"/>
</dbReference>
<gene>
    <name evidence="10" type="ORF">ACETAC_05650</name>
</gene>
<dbReference type="GO" id="GO:0016887">
    <property type="term" value="F:ATP hydrolysis activity"/>
    <property type="evidence" value="ECO:0007669"/>
    <property type="project" value="InterPro"/>
</dbReference>
<evidence type="ECO:0000256" key="1">
    <source>
        <dbReference type="ARBA" id="ARBA00004651"/>
    </source>
</evidence>
<dbReference type="CDD" id="cd07346">
    <property type="entry name" value="ABC_6TM_exporters"/>
    <property type="match status" value="1"/>
</dbReference>
<keyword evidence="11" id="KW-1185">Reference proteome</keyword>
<feature type="transmembrane region" description="Helical" evidence="7">
    <location>
        <begin position="128"/>
        <end position="154"/>
    </location>
</feature>
<comment type="subcellular location">
    <subcellularLocation>
        <location evidence="1">Cell membrane</location>
        <topology evidence="1">Multi-pass membrane protein</topology>
    </subcellularLocation>
</comment>
<evidence type="ECO:0000256" key="4">
    <source>
        <dbReference type="ARBA" id="ARBA00022840"/>
    </source>
</evidence>
<dbReference type="PROSITE" id="PS00211">
    <property type="entry name" value="ABC_TRANSPORTER_1"/>
    <property type="match status" value="1"/>
</dbReference>
<feature type="domain" description="ABC transmembrane type-1" evidence="9">
    <location>
        <begin position="21"/>
        <end position="303"/>
    </location>
</feature>
<dbReference type="Pfam" id="PF00005">
    <property type="entry name" value="ABC_tran"/>
    <property type="match status" value="1"/>
</dbReference>
<dbReference type="Gene3D" id="1.20.1560.10">
    <property type="entry name" value="ABC transporter type 1, transmembrane domain"/>
    <property type="match status" value="1"/>
</dbReference>
<dbReference type="GO" id="GO:0005524">
    <property type="term" value="F:ATP binding"/>
    <property type="evidence" value="ECO:0007669"/>
    <property type="project" value="UniProtKB-KW"/>
</dbReference>
<dbReference type="Proteomes" id="UP000671913">
    <property type="component" value="Chromosome"/>
</dbReference>
<sequence length="546" mass="62810">MKKDEFRHVYSIIKPYMIKEIIGFFIIIISTIISLLNPYIIKLIIDIAIANKDVHNLIRYIIIFAVIYILGTILNIIQSYIFTYIGEKMLYDLRLNLYKSVVNKEITFFNEKQTGEIMSRILNELPDVVNLFAGTFINIITQVATLIIAFVIMFTINRDITIISLLVTPMIYIVLRYYNPIFRNINLKFMQINSKISNVLQENIFNIKIIKYLKAYKFAQRRFSFVLHEYINKRFDSVYINSISNTLLSFLFFIPSLILLLYGGYQVIQGRLTIGGIVALSAYINQLFQPIKSLSNINIDLQKSKVALKRYLEIVGKDKKEKTDDIKMSKIKNCITLENVTFSYQKDNSIINNLSLKLEIGKIIRIAGANGKGKTTLIDIMCGLLTPQSGVVKFDDIDIKNINIYSLKKLVGIVPQNTYLFNDTIKSNIKMGRDIDDNRITTLCEKLGFNDLINDKILNLSSIITNNGDNLSGGQKRKITILRALAHDPQIIILDEALTFLDDYSKENFCKYLDQIKKDKIIIMISHEDVPYLDIDLNINVENSQN</sequence>
<accession>A0A975ATN9</accession>
<feature type="transmembrane region" description="Helical" evidence="7">
    <location>
        <begin position="160"/>
        <end position="178"/>
    </location>
</feature>
<dbReference type="InterPro" id="IPR011527">
    <property type="entry name" value="ABC1_TM_dom"/>
</dbReference>
<dbReference type="SUPFAM" id="SSF90123">
    <property type="entry name" value="ABC transporter transmembrane region"/>
    <property type="match status" value="1"/>
</dbReference>
<dbReference type="GO" id="GO:0005886">
    <property type="term" value="C:plasma membrane"/>
    <property type="evidence" value="ECO:0007669"/>
    <property type="project" value="UniProtKB-SubCell"/>
</dbReference>
<evidence type="ECO:0000256" key="5">
    <source>
        <dbReference type="ARBA" id="ARBA00022989"/>
    </source>
</evidence>
<dbReference type="InterPro" id="IPR027417">
    <property type="entry name" value="P-loop_NTPase"/>
</dbReference>
<keyword evidence="5 7" id="KW-1133">Transmembrane helix</keyword>
<dbReference type="PANTHER" id="PTHR43394:SF1">
    <property type="entry name" value="ATP-BINDING CASSETTE SUB-FAMILY B MEMBER 10, MITOCHONDRIAL"/>
    <property type="match status" value="1"/>
</dbReference>
<dbReference type="InterPro" id="IPR036640">
    <property type="entry name" value="ABC1_TM_sf"/>
</dbReference>
<feature type="transmembrane region" description="Helical" evidence="7">
    <location>
        <begin position="57"/>
        <end position="85"/>
    </location>
</feature>
<protein>
    <submittedName>
        <fullName evidence="10">ABC transporter ATP-binding protein</fullName>
    </submittedName>
</protein>
<reference evidence="10" key="1">
    <citation type="submission" date="2020-08" db="EMBL/GenBank/DDBJ databases">
        <title>Genomic insights into the carbon and energy metabolism of the first obligate autotrophic acetogenic bacterium Aceticella autotrophica gen. nov., sp. nov.</title>
        <authorList>
            <person name="Toshchakov S.V."/>
            <person name="Elcheninov A.G."/>
            <person name="Kublanov I.V."/>
            <person name="Frolov E.N."/>
            <person name="Lebedinsky A.V."/>
        </authorList>
    </citation>
    <scope>NUCLEOTIDE SEQUENCE</scope>
    <source>
        <strain evidence="10">3443-3Ac</strain>
    </source>
</reference>
<dbReference type="RefSeq" id="WP_284679091.1">
    <property type="nucleotide sequence ID" value="NZ_CP060096.1"/>
</dbReference>
<dbReference type="PANTHER" id="PTHR43394">
    <property type="entry name" value="ATP-DEPENDENT PERMEASE MDL1, MITOCHONDRIAL"/>
    <property type="match status" value="1"/>
</dbReference>
<evidence type="ECO:0000256" key="7">
    <source>
        <dbReference type="SAM" id="Phobius"/>
    </source>
</evidence>
<keyword evidence="4 10" id="KW-0067">ATP-binding</keyword>
<dbReference type="EMBL" id="CP060096">
    <property type="protein sequence ID" value="QSZ26426.1"/>
    <property type="molecule type" value="Genomic_DNA"/>
</dbReference>
<evidence type="ECO:0000313" key="10">
    <source>
        <dbReference type="EMBL" id="QSZ26426.1"/>
    </source>
</evidence>
<dbReference type="PROSITE" id="PS50893">
    <property type="entry name" value="ABC_TRANSPORTER_2"/>
    <property type="match status" value="1"/>
</dbReference>
<evidence type="ECO:0000259" key="9">
    <source>
        <dbReference type="PROSITE" id="PS50929"/>
    </source>
</evidence>
<proteinExistence type="predicted"/>
<dbReference type="InterPro" id="IPR039421">
    <property type="entry name" value="Type_1_exporter"/>
</dbReference>